<evidence type="ECO:0000313" key="3">
    <source>
        <dbReference type="Proteomes" id="UP001159427"/>
    </source>
</evidence>
<evidence type="ECO:0000313" key="2">
    <source>
        <dbReference type="EMBL" id="CAH3025035.1"/>
    </source>
</evidence>
<protein>
    <recommendedName>
        <fullName evidence="1">Mannosylglycerate hydrolase MGH1-like glycoside hydrolase domain-containing protein</fullName>
    </recommendedName>
</protein>
<organism evidence="2 3">
    <name type="scientific">Porites evermanni</name>
    <dbReference type="NCBI Taxonomy" id="104178"/>
    <lineage>
        <taxon>Eukaryota</taxon>
        <taxon>Metazoa</taxon>
        <taxon>Cnidaria</taxon>
        <taxon>Anthozoa</taxon>
        <taxon>Hexacorallia</taxon>
        <taxon>Scleractinia</taxon>
        <taxon>Fungiina</taxon>
        <taxon>Poritidae</taxon>
        <taxon>Porites</taxon>
    </lineage>
</organism>
<keyword evidence="3" id="KW-1185">Reference proteome</keyword>
<dbReference type="SUPFAM" id="SSF48208">
    <property type="entry name" value="Six-hairpin glycosidases"/>
    <property type="match status" value="1"/>
</dbReference>
<reference evidence="2 3" key="1">
    <citation type="submission" date="2022-05" db="EMBL/GenBank/DDBJ databases">
        <authorList>
            <consortium name="Genoscope - CEA"/>
            <person name="William W."/>
        </authorList>
    </citation>
    <scope>NUCLEOTIDE SEQUENCE [LARGE SCALE GENOMIC DNA]</scope>
</reference>
<dbReference type="InterPro" id="IPR004888">
    <property type="entry name" value="Glycoside_hydrolase_63"/>
</dbReference>
<comment type="caution">
    <text evidence="2">The sequence shown here is derived from an EMBL/GenBank/DDBJ whole genome shotgun (WGS) entry which is preliminary data.</text>
</comment>
<feature type="domain" description="Mannosylglycerate hydrolase MGH1-like glycoside hydrolase" evidence="1">
    <location>
        <begin position="716"/>
        <end position="890"/>
    </location>
</feature>
<dbReference type="Proteomes" id="UP001159427">
    <property type="component" value="Unassembled WGS sequence"/>
</dbReference>
<dbReference type="EMBL" id="CALNXI010000333">
    <property type="protein sequence ID" value="CAH3025035.1"/>
    <property type="molecule type" value="Genomic_DNA"/>
</dbReference>
<proteinExistence type="predicted"/>
<feature type="domain" description="Mannosylglycerate hydrolase MGH1-like glycoside hydrolase" evidence="1">
    <location>
        <begin position="449"/>
        <end position="551"/>
    </location>
</feature>
<gene>
    <name evidence="2" type="ORF">PEVE_00024855</name>
</gene>
<dbReference type="Gene3D" id="1.50.10.10">
    <property type="match status" value="1"/>
</dbReference>
<dbReference type="PANTHER" id="PTHR10412">
    <property type="entry name" value="MANNOSYL-OLIGOSACCHARIDE GLUCOSIDASE"/>
    <property type="match status" value="1"/>
</dbReference>
<dbReference type="InterPro" id="IPR054491">
    <property type="entry name" value="MGH1-like_GH"/>
</dbReference>
<dbReference type="InterPro" id="IPR012341">
    <property type="entry name" value="6hp_glycosidase-like_sf"/>
</dbReference>
<sequence>MLKQPSKYQTTIVLENKNLAETKRLEEDAKQKKNWKRWGPYLSERQWATVREDYSFDGACWEYFPHDHAQSRAYRWGEDGLLGITDQECRLCFGLALWNEKDPILKERLFGLTGNEGNHGEDVKECYYYLDSTPTHSYMKALYKYPQNEYPYSWLVDENRKRSRQEPEFELCDTGVFNDSRYWDICAEYAKNTPDDILIRITVTNRGPDTARLHVLPTLWFRNTWIWGCKHEGCTKKASIIQKTQDTVECQHETLGKVSFIVDVGPEKKTPELLFTENETNNKHLYGVDNYTTFTKDAFHRYIIHGERDAVNPEKKGTKVAPHYLLVVPSGEERVLQCRLMAEGDVVTEPFAERNFGAVVQKRQEEANEFYQVAMPSGLTPEETEVSRQSYAGLLWSKQFYHYIIKDWLTGDPEMPTPPTERFNGRNSAAGWRHLFNRDVVSMPDKWEYPWYATWDLAFHMIPMSVIDPQFAKDQLILFLQETYLAPNGQMPAYEFALGDVNPPVHALACLLVYEMTGHPGDRDDNFLRVCFRKLLINFTWWVNRKDPSDTNIFGGGFLGLDNIGIFDRSQNLPFNEVLLQADGTAWMAFYCILMLKIALILAEKDDTYQDIACKFFEHFTQISDAINKMSSGLGLWDQQDGFYYDHLNAGTNSEPLRVRSMVGLVPLMACLVLDNKFIKTLPVLKKRVEWFMQNRKDLASQVSFMNTGGESDFNYLLAIPTKDQLIRVLSRMLDEEEFLSPYGIRSLSKFHEKNPYNWKEVNGQVYSVQYVPGESDTTMFGGNSNWRGPIWLCMNYLLIGGLELYDRFYGDSLTIECPTRSGNHIRLRDVALELSRRVVSLFLPNKDGRRPCHGDDERYASDPHWSDLVLFYEYFHPETGRGCGASHQTGWTALVSRLLFKLAMNR</sequence>
<name>A0ABN8M728_9CNID</name>
<accession>A0ABN8M728</accession>
<evidence type="ECO:0000259" key="1">
    <source>
        <dbReference type="Pfam" id="PF22422"/>
    </source>
</evidence>
<dbReference type="PANTHER" id="PTHR10412:SF10">
    <property type="entry name" value="GLYCOSYL HYDROLASE FAMILY 63 C-TERMINAL DOMAIN-CONTAINING PROTEIN"/>
    <property type="match status" value="1"/>
</dbReference>
<dbReference type="InterPro" id="IPR008928">
    <property type="entry name" value="6-hairpin_glycosidase_sf"/>
</dbReference>
<dbReference type="Pfam" id="PF22422">
    <property type="entry name" value="MGH1-like_GH"/>
    <property type="match status" value="2"/>
</dbReference>